<evidence type="ECO:0000313" key="2">
    <source>
        <dbReference type="Proteomes" id="UP000053237"/>
    </source>
</evidence>
<organism evidence="1 2">
    <name type="scientific">Albugo candida</name>
    <dbReference type="NCBI Taxonomy" id="65357"/>
    <lineage>
        <taxon>Eukaryota</taxon>
        <taxon>Sar</taxon>
        <taxon>Stramenopiles</taxon>
        <taxon>Oomycota</taxon>
        <taxon>Peronosporomycetes</taxon>
        <taxon>Albuginales</taxon>
        <taxon>Albuginaceae</taxon>
        <taxon>Albugo</taxon>
    </lineage>
</organism>
<dbReference type="EMBL" id="CAIX01000254">
    <property type="protein sequence ID" value="CCI48883.1"/>
    <property type="molecule type" value="Genomic_DNA"/>
</dbReference>
<dbReference type="Proteomes" id="UP000053237">
    <property type="component" value="Unassembled WGS sequence"/>
</dbReference>
<reference evidence="1 2" key="1">
    <citation type="submission" date="2012-05" db="EMBL/GenBank/DDBJ databases">
        <title>Recombination and specialization in a pathogen metapopulation.</title>
        <authorList>
            <person name="Gardiner A."/>
            <person name="Kemen E."/>
            <person name="Schultz-Larsen T."/>
            <person name="MacLean D."/>
            <person name="Van Oosterhout C."/>
            <person name="Jones J.D.G."/>
        </authorList>
    </citation>
    <scope>NUCLEOTIDE SEQUENCE [LARGE SCALE GENOMIC DNA]</scope>
    <source>
        <strain evidence="1 2">Ac Nc2</strain>
    </source>
</reference>
<proteinExistence type="predicted"/>
<keyword evidence="2" id="KW-1185">Reference proteome</keyword>
<gene>
    <name evidence="1" type="ORF">BN9_100920</name>
</gene>
<protein>
    <submittedName>
        <fullName evidence="1">Uncharacterized protein</fullName>
    </submittedName>
</protein>
<dbReference type="InParanoid" id="A0A024GRA8"/>
<accession>A0A024GRA8</accession>
<sequence>MSGVMINAATFDRSHEDRLSSFSKEWALDASWLKRRIFMVRAVQRVLANICVADAIRRVSIANNYSMDEARLFLCSTPQMTEGKGKDLSKENYHYSIWKSHRRHQKVVQLGLYYGRNQKCFISGLLFVI</sequence>
<dbReference type="AlphaFoldDB" id="A0A024GRA8"/>
<evidence type="ECO:0000313" key="1">
    <source>
        <dbReference type="EMBL" id="CCI48883.1"/>
    </source>
</evidence>
<name>A0A024GRA8_9STRA</name>
<comment type="caution">
    <text evidence="1">The sequence shown here is derived from an EMBL/GenBank/DDBJ whole genome shotgun (WGS) entry which is preliminary data.</text>
</comment>